<protein>
    <submittedName>
        <fullName evidence="1">HEAT repeat domain-containing protein</fullName>
    </submittedName>
</protein>
<reference evidence="1 2" key="1">
    <citation type="submission" date="2024-01" db="EMBL/GenBank/DDBJ databases">
        <title>Genome insights into Plantactinospora sonchi sp. nov.</title>
        <authorList>
            <person name="Wang L."/>
        </authorList>
    </citation>
    <scope>NUCLEOTIDE SEQUENCE [LARGE SCALE GENOMIC DNA]</scope>
    <source>
        <strain evidence="1 2">NEAU-QY2</strain>
    </source>
</reference>
<dbReference type="RefSeq" id="WP_331217309.1">
    <property type="nucleotide sequence ID" value="NZ_JAZGQK010000027.1"/>
</dbReference>
<name>A0ABU7S0Q7_9ACTN</name>
<sequence>MLAGLGEIDWSAYEGAYGPAVEAPALLRAMADPDPEAAETGRHDFHSSIWHQGSVYPVTVVAVPFLVELATTPGVHERERLLVTLGMLTDPDQSRGPDLPAVQTAVADHRDALAPHLADPDPEIRAGAAYVLGRCRPHSAAALRSRWTVESDPTVRAALLMGIAYHEGAECVDLLRTAATGEAAPVPAAAVLAYAKAGLALPPETVVPAAAAFAAGEWRTPWAESGPLNEVLRRLDVGSADALAAALLDGAAPAGRVALARALLSRFRAKRSAPVALMPRLRALLTDPDGEVVTAAVDAAGHAGEAASAVADELARIAAGGLAAAPERTDDPFFRITTGGLAVYPEPAATALTVLVRLGGSHWRQPLLAAWEAGYWTAADPLLDDHVPEFDPAALNGVRRRITALLDAGVTGNPISEAVMSLVGWGPNAAPAIPELVAVLPTAPAPASLALAAIGPAARDAVPALRRTGDSRAGYAVWRLTGDPGPLVRAVAEMLRRTPPYSLEHELNLVAETGPATAPLVPRLRPALTGPADRTVPARWACVAAARVVWRATGDPAAVLPTVEAALRAGATSARQAARLAADLAPAADRLRPLLHETLDNRWARVEAARALWRHGVDPAGLVGPLLAAVADPDSGPAAVALLVEMGATTAVPGLGELAERDERVVRSGTWNETVWADEKLRRQLRAAVAALS</sequence>
<dbReference type="InterPro" id="IPR016024">
    <property type="entry name" value="ARM-type_fold"/>
</dbReference>
<dbReference type="EMBL" id="JAZGQK010000027">
    <property type="protein sequence ID" value="MEE6262378.1"/>
    <property type="molecule type" value="Genomic_DNA"/>
</dbReference>
<organism evidence="1 2">
    <name type="scientific">Plantactinospora sonchi</name>
    <dbReference type="NCBI Taxonomy" id="1544735"/>
    <lineage>
        <taxon>Bacteria</taxon>
        <taxon>Bacillati</taxon>
        <taxon>Actinomycetota</taxon>
        <taxon>Actinomycetes</taxon>
        <taxon>Micromonosporales</taxon>
        <taxon>Micromonosporaceae</taxon>
        <taxon>Plantactinospora</taxon>
    </lineage>
</organism>
<comment type="caution">
    <text evidence="1">The sequence shown here is derived from an EMBL/GenBank/DDBJ whole genome shotgun (WGS) entry which is preliminary data.</text>
</comment>
<dbReference type="InterPro" id="IPR011989">
    <property type="entry name" value="ARM-like"/>
</dbReference>
<keyword evidence="2" id="KW-1185">Reference proteome</keyword>
<evidence type="ECO:0000313" key="1">
    <source>
        <dbReference type="EMBL" id="MEE6262378.1"/>
    </source>
</evidence>
<dbReference type="SUPFAM" id="SSF48371">
    <property type="entry name" value="ARM repeat"/>
    <property type="match status" value="2"/>
</dbReference>
<accession>A0ABU7S0Q7</accession>
<dbReference type="Gene3D" id="1.25.10.10">
    <property type="entry name" value="Leucine-rich Repeat Variant"/>
    <property type="match status" value="2"/>
</dbReference>
<gene>
    <name evidence="1" type="ORF">V1633_28235</name>
</gene>
<evidence type="ECO:0000313" key="2">
    <source>
        <dbReference type="Proteomes" id="UP001332243"/>
    </source>
</evidence>
<dbReference type="Proteomes" id="UP001332243">
    <property type="component" value="Unassembled WGS sequence"/>
</dbReference>
<proteinExistence type="predicted"/>